<dbReference type="Proteomes" id="UP000054248">
    <property type="component" value="Unassembled WGS sequence"/>
</dbReference>
<dbReference type="InterPro" id="IPR019734">
    <property type="entry name" value="TPR_rpt"/>
</dbReference>
<gene>
    <name evidence="2" type="ORF">M407DRAFT_24317</name>
</gene>
<evidence type="ECO:0000259" key="1">
    <source>
        <dbReference type="PROSITE" id="PS50011"/>
    </source>
</evidence>
<evidence type="ECO:0000313" key="3">
    <source>
        <dbReference type="Proteomes" id="UP000054248"/>
    </source>
</evidence>
<dbReference type="Gene3D" id="1.25.40.10">
    <property type="entry name" value="Tetratricopeptide repeat domain"/>
    <property type="match status" value="2"/>
</dbReference>
<protein>
    <recommendedName>
        <fullName evidence="1">Protein kinase domain-containing protein</fullName>
    </recommendedName>
</protein>
<dbReference type="Pfam" id="PF07714">
    <property type="entry name" value="PK_Tyr_Ser-Thr"/>
    <property type="match status" value="2"/>
</dbReference>
<dbReference type="AlphaFoldDB" id="A0A0C3LY52"/>
<evidence type="ECO:0000313" key="2">
    <source>
        <dbReference type="EMBL" id="KIO26352.1"/>
    </source>
</evidence>
<dbReference type="SUPFAM" id="SSF56112">
    <property type="entry name" value="Protein kinase-like (PK-like)"/>
    <property type="match status" value="1"/>
</dbReference>
<dbReference type="EMBL" id="KN823025">
    <property type="protein sequence ID" value="KIO26352.1"/>
    <property type="molecule type" value="Genomic_DNA"/>
</dbReference>
<sequence length="571" mass="63226">MSQEERLDRLSKYRIPHTAIGEPEKSCGRGGKAEVVQASFRRSEGGLPELVAVKKLLCGDTTDREVFSKEFVHEVEMLARLSHKNIIRLIGFVEDLQHDKAWIALSWEPNGNVRDFLASGKWEIPEHVSLIKDMFEGLKYLHKHKPPICHGDLKSLNILVSSSCRAIITDFGLARLMSSNAEQGENQEGSRDSHAVSIMLDGGCASGTLPKVTIVATNNQLTLTGPVWSLRWAAPELIMEEQQPGLASDIWSAGWVCWEMMTDRVPFDDIKRDCAVMLKVVQGTVPAVHEDEQLTQITALCSLMTDCWKFEPKNRPIVDQCCNAMKWIQTVPPVRGGSVSAATKELAPGVLYRIGYLHYMHGRHAKAALLLEQLIASAGSAVDLDVAHATKALGDVYTAQCKYAKAKEQYTIAQELYARIDDGLGQANTLDGLGELYRAQSKYNDAKESLTRAKEIHVRIGNDLGQANAILGLGDVYRVQRKFPEAGESYTRAEEIFARIGEDLGQVGTLKGLGDIYRMQSKYGAAKESYMRAQEIYARKGSDLGRANTLNGLGHVYRAESMYSEASESYT</sequence>
<feature type="domain" description="Protein kinase" evidence="1">
    <location>
        <begin position="21"/>
        <end position="328"/>
    </location>
</feature>
<dbReference type="SUPFAM" id="SSF48452">
    <property type="entry name" value="TPR-like"/>
    <property type="match status" value="2"/>
</dbReference>
<name>A0A0C3LY52_9AGAM</name>
<dbReference type="GO" id="GO:0004674">
    <property type="term" value="F:protein serine/threonine kinase activity"/>
    <property type="evidence" value="ECO:0007669"/>
    <property type="project" value="TreeGrafter"/>
</dbReference>
<dbReference type="InterPro" id="IPR051681">
    <property type="entry name" value="Ser/Thr_Kinases-Pseudokinases"/>
</dbReference>
<dbReference type="SMART" id="SM00220">
    <property type="entry name" value="S_TKc"/>
    <property type="match status" value="1"/>
</dbReference>
<dbReference type="Gene3D" id="1.10.510.10">
    <property type="entry name" value="Transferase(Phosphotransferase) domain 1"/>
    <property type="match status" value="1"/>
</dbReference>
<dbReference type="InterPro" id="IPR008271">
    <property type="entry name" value="Ser/Thr_kinase_AS"/>
</dbReference>
<dbReference type="Pfam" id="PF13424">
    <property type="entry name" value="TPR_12"/>
    <property type="match status" value="2"/>
</dbReference>
<keyword evidence="3" id="KW-1185">Reference proteome</keyword>
<dbReference type="InterPro" id="IPR011009">
    <property type="entry name" value="Kinase-like_dom_sf"/>
</dbReference>
<reference evidence="3" key="2">
    <citation type="submission" date="2015-01" db="EMBL/GenBank/DDBJ databases">
        <title>Evolutionary Origins and Diversification of the Mycorrhizal Mutualists.</title>
        <authorList>
            <consortium name="DOE Joint Genome Institute"/>
            <consortium name="Mycorrhizal Genomics Consortium"/>
            <person name="Kohler A."/>
            <person name="Kuo A."/>
            <person name="Nagy L.G."/>
            <person name="Floudas D."/>
            <person name="Copeland A."/>
            <person name="Barry K.W."/>
            <person name="Cichocki N."/>
            <person name="Veneault-Fourrey C."/>
            <person name="LaButti K."/>
            <person name="Lindquist E.A."/>
            <person name="Lipzen A."/>
            <person name="Lundell T."/>
            <person name="Morin E."/>
            <person name="Murat C."/>
            <person name="Riley R."/>
            <person name="Ohm R."/>
            <person name="Sun H."/>
            <person name="Tunlid A."/>
            <person name="Henrissat B."/>
            <person name="Grigoriev I.V."/>
            <person name="Hibbett D.S."/>
            <person name="Martin F."/>
        </authorList>
    </citation>
    <scope>NUCLEOTIDE SEQUENCE [LARGE SCALE GENOMIC DNA]</scope>
    <source>
        <strain evidence="3">MUT 4182</strain>
    </source>
</reference>
<dbReference type="InterPro" id="IPR001245">
    <property type="entry name" value="Ser-Thr/Tyr_kinase_cat_dom"/>
</dbReference>
<accession>A0A0C3LY52</accession>
<organism evidence="2 3">
    <name type="scientific">Tulasnella calospora MUT 4182</name>
    <dbReference type="NCBI Taxonomy" id="1051891"/>
    <lineage>
        <taxon>Eukaryota</taxon>
        <taxon>Fungi</taxon>
        <taxon>Dikarya</taxon>
        <taxon>Basidiomycota</taxon>
        <taxon>Agaricomycotina</taxon>
        <taxon>Agaricomycetes</taxon>
        <taxon>Cantharellales</taxon>
        <taxon>Tulasnellaceae</taxon>
        <taxon>Tulasnella</taxon>
    </lineage>
</organism>
<dbReference type="PROSITE" id="PS00108">
    <property type="entry name" value="PROTEIN_KINASE_ST"/>
    <property type="match status" value="1"/>
</dbReference>
<reference evidence="2 3" key="1">
    <citation type="submission" date="2014-04" db="EMBL/GenBank/DDBJ databases">
        <authorList>
            <consortium name="DOE Joint Genome Institute"/>
            <person name="Kuo A."/>
            <person name="Girlanda M."/>
            <person name="Perotto S."/>
            <person name="Kohler A."/>
            <person name="Nagy L.G."/>
            <person name="Floudas D."/>
            <person name="Copeland A."/>
            <person name="Barry K.W."/>
            <person name="Cichocki N."/>
            <person name="Veneault-Fourrey C."/>
            <person name="LaButti K."/>
            <person name="Lindquist E.A."/>
            <person name="Lipzen A."/>
            <person name="Lundell T."/>
            <person name="Morin E."/>
            <person name="Murat C."/>
            <person name="Sun H."/>
            <person name="Tunlid A."/>
            <person name="Henrissat B."/>
            <person name="Grigoriev I.V."/>
            <person name="Hibbett D.S."/>
            <person name="Martin F."/>
            <person name="Nordberg H.P."/>
            <person name="Cantor M.N."/>
            <person name="Hua S.X."/>
        </authorList>
    </citation>
    <scope>NUCLEOTIDE SEQUENCE [LARGE SCALE GENOMIC DNA]</scope>
    <source>
        <strain evidence="2 3">MUT 4182</strain>
    </source>
</reference>
<dbReference type="PANTHER" id="PTHR44329">
    <property type="entry name" value="SERINE/THREONINE-PROTEIN KINASE TNNI3K-RELATED"/>
    <property type="match status" value="1"/>
</dbReference>
<dbReference type="GO" id="GO:0005524">
    <property type="term" value="F:ATP binding"/>
    <property type="evidence" value="ECO:0007669"/>
    <property type="project" value="InterPro"/>
</dbReference>
<dbReference type="OrthoDB" id="2390637at2759"/>
<dbReference type="InterPro" id="IPR011990">
    <property type="entry name" value="TPR-like_helical_dom_sf"/>
</dbReference>
<dbReference type="STRING" id="1051891.A0A0C3LY52"/>
<proteinExistence type="predicted"/>
<dbReference type="SMART" id="SM00028">
    <property type="entry name" value="TPR"/>
    <property type="match status" value="5"/>
</dbReference>
<dbReference type="InterPro" id="IPR000719">
    <property type="entry name" value="Prot_kinase_dom"/>
</dbReference>
<dbReference type="PROSITE" id="PS50011">
    <property type="entry name" value="PROTEIN_KINASE_DOM"/>
    <property type="match status" value="1"/>
</dbReference>
<dbReference type="HOGENOM" id="CLU_000288_7_37_1"/>